<dbReference type="AlphaFoldDB" id="A0A9E7G9E9"/>
<dbReference type="CDD" id="cd03031">
    <property type="entry name" value="GRX_GRX_like"/>
    <property type="match status" value="1"/>
</dbReference>
<evidence type="ECO:0000259" key="2">
    <source>
        <dbReference type="Pfam" id="PF00462"/>
    </source>
</evidence>
<dbReference type="PROSITE" id="PS51354">
    <property type="entry name" value="GLUTAREDOXIN_2"/>
    <property type="match status" value="1"/>
</dbReference>
<evidence type="ECO:0000313" key="3">
    <source>
        <dbReference type="EMBL" id="URE08567.1"/>
    </source>
</evidence>
<dbReference type="InterPro" id="IPR036249">
    <property type="entry name" value="Thioredoxin-like_sf"/>
</dbReference>
<dbReference type="Gene3D" id="3.40.30.10">
    <property type="entry name" value="Glutaredoxin"/>
    <property type="match status" value="1"/>
</dbReference>
<feature type="compositionally biased region" description="Pro residues" evidence="1">
    <location>
        <begin position="57"/>
        <end position="69"/>
    </location>
</feature>
<feature type="compositionally biased region" description="Basic residues" evidence="1">
    <location>
        <begin position="1"/>
        <end position="10"/>
    </location>
</feature>
<organism evidence="3 4">
    <name type="scientific">Musa troglodytarum</name>
    <name type="common">fe'i banana</name>
    <dbReference type="NCBI Taxonomy" id="320322"/>
    <lineage>
        <taxon>Eukaryota</taxon>
        <taxon>Viridiplantae</taxon>
        <taxon>Streptophyta</taxon>
        <taxon>Embryophyta</taxon>
        <taxon>Tracheophyta</taxon>
        <taxon>Spermatophyta</taxon>
        <taxon>Magnoliopsida</taxon>
        <taxon>Liliopsida</taxon>
        <taxon>Zingiberales</taxon>
        <taxon>Musaceae</taxon>
        <taxon>Musa</taxon>
    </lineage>
</organism>
<name>A0A9E7G9E9_9LILI</name>
<dbReference type="InterPro" id="IPR002109">
    <property type="entry name" value="Glutaredoxin"/>
</dbReference>
<dbReference type="OrthoDB" id="423313at2759"/>
<keyword evidence="4" id="KW-1185">Reference proteome</keyword>
<dbReference type="PANTHER" id="PTHR45669:SF26">
    <property type="entry name" value="GLUTAREDOXIN DOMAIN-CONTAINING PROTEIN"/>
    <property type="match status" value="1"/>
</dbReference>
<protein>
    <submittedName>
        <fullName evidence="3">Glutaredoxin</fullName>
    </submittedName>
</protein>
<evidence type="ECO:0000256" key="1">
    <source>
        <dbReference type="SAM" id="MobiDB-lite"/>
    </source>
</evidence>
<dbReference type="PANTHER" id="PTHR45669">
    <property type="entry name" value="GLUTAREDOXIN DOMAIN-CONTAINING CYSTEINE-RICH PROTEIN CG12206-RELATED"/>
    <property type="match status" value="1"/>
</dbReference>
<evidence type="ECO:0000313" key="4">
    <source>
        <dbReference type="Proteomes" id="UP001055439"/>
    </source>
</evidence>
<proteinExistence type="predicted"/>
<gene>
    <name evidence="3" type="ORF">MUK42_22440</name>
</gene>
<reference evidence="3" key="1">
    <citation type="submission" date="2022-05" db="EMBL/GenBank/DDBJ databases">
        <title>The Musa troglodytarum L. genome provides insights into the mechanism of non-climacteric behaviour and enrichment of carotenoids.</title>
        <authorList>
            <person name="Wang J."/>
        </authorList>
    </citation>
    <scope>NUCLEOTIDE SEQUENCE</scope>
    <source>
        <tissue evidence="3">Leaf</tissue>
    </source>
</reference>
<dbReference type="Proteomes" id="UP001055439">
    <property type="component" value="Chromosome 6"/>
</dbReference>
<dbReference type="Pfam" id="PF23733">
    <property type="entry name" value="GRXCR1-2_C"/>
    <property type="match status" value="1"/>
</dbReference>
<dbReference type="SUPFAM" id="SSF52833">
    <property type="entry name" value="Thioredoxin-like"/>
    <property type="match status" value="1"/>
</dbReference>
<feature type="region of interest" description="Disordered" evidence="1">
    <location>
        <begin position="1"/>
        <end position="71"/>
    </location>
</feature>
<sequence length="256" mass="27828">MWSPWRKLRLPRGGAASPTPPPPLLPPPSSSFLRPSSSFKDVRSLLGDDDTDDPSTSPSPSPSPSPMLSPAPVFHRVRSASSAVRTWCTPPEDLFGLPPGEEKRIVLYFTSLRVVRQTFDDCADVRTILRGLRVAVDERDVSLDAGFMRELKGILGGRRRSLGLPQVFIGGRHFGGAEEIRRLYETGELKRYVEGAAPAVVGVCEGCGDFRFVLCRSCSGSRRCYSEKGGGGFRTCTACNENGLVRCPLCCAHTAV</sequence>
<dbReference type="Pfam" id="PF00462">
    <property type="entry name" value="Glutaredoxin"/>
    <property type="match status" value="1"/>
</dbReference>
<feature type="compositionally biased region" description="Pro residues" evidence="1">
    <location>
        <begin position="18"/>
        <end position="29"/>
    </location>
</feature>
<dbReference type="EMBL" id="CP097508">
    <property type="protein sequence ID" value="URE08567.1"/>
    <property type="molecule type" value="Genomic_DNA"/>
</dbReference>
<feature type="domain" description="Glutaredoxin" evidence="2">
    <location>
        <begin position="106"/>
        <end position="174"/>
    </location>
</feature>
<accession>A0A9E7G9E9</accession>